<feature type="compositionally biased region" description="Basic and acidic residues" evidence="1">
    <location>
        <begin position="11"/>
        <end position="29"/>
    </location>
</feature>
<proteinExistence type="predicted"/>
<dbReference type="EMBL" id="JAKLMC020000006">
    <property type="protein sequence ID" value="KAK5955415.1"/>
    <property type="molecule type" value="Genomic_DNA"/>
</dbReference>
<sequence>MATTARPLARSRIDAVRYHDDPPTEHTSDAEDSIATSEPPLPYSIHSLTLLKCHTSNCSDYDRVIATPCSSGDPMYSFQAGKAFAHLAHNPLNRDLNRVYFRIHDPNSCTCTTWREEARSERPVIQQPTNSQTAPNIFNSIYFSQGHGRFQNALGQCLTADSVREAPMLLKDVLSPPAYEPPLYSTLDEEADFL</sequence>
<dbReference type="AlphaFoldDB" id="A0AAN8IAC3"/>
<dbReference type="Proteomes" id="UP001316803">
    <property type="component" value="Unassembled WGS sequence"/>
</dbReference>
<keyword evidence="3" id="KW-1185">Reference proteome</keyword>
<name>A0AAN8IAC3_9EURO</name>
<evidence type="ECO:0000313" key="3">
    <source>
        <dbReference type="Proteomes" id="UP001316803"/>
    </source>
</evidence>
<evidence type="ECO:0000256" key="1">
    <source>
        <dbReference type="SAM" id="MobiDB-lite"/>
    </source>
</evidence>
<evidence type="ECO:0000313" key="2">
    <source>
        <dbReference type="EMBL" id="KAK5955415.1"/>
    </source>
</evidence>
<comment type="caution">
    <text evidence="2">The sequence shown here is derived from an EMBL/GenBank/DDBJ whole genome shotgun (WGS) entry which is preliminary data.</text>
</comment>
<feature type="region of interest" description="Disordered" evidence="1">
    <location>
        <begin position="1"/>
        <end position="38"/>
    </location>
</feature>
<reference evidence="2 3" key="1">
    <citation type="submission" date="2022-12" db="EMBL/GenBank/DDBJ databases">
        <title>Genomic features and morphological characterization of a novel Knufia sp. strain isolated from spacecraft assembly facility.</title>
        <authorList>
            <person name="Teixeira M."/>
            <person name="Chander A.M."/>
            <person name="Stajich J.E."/>
            <person name="Venkateswaran K."/>
        </authorList>
    </citation>
    <scope>NUCLEOTIDE SEQUENCE [LARGE SCALE GENOMIC DNA]</scope>
    <source>
        <strain evidence="2 3">FJI-L2-BK-P2</strain>
    </source>
</reference>
<protein>
    <submittedName>
        <fullName evidence="2">Uncharacterized protein</fullName>
    </submittedName>
</protein>
<accession>A0AAN8IAC3</accession>
<organism evidence="2 3">
    <name type="scientific">Knufia fluminis</name>
    <dbReference type="NCBI Taxonomy" id="191047"/>
    <lineage>
        <taxon>Eukaryota</taxon>
        <taxon>Fungi</taxon>
        <taxon>Dikarya</taxon>
        <taxon>Ascomycota</taxon>
        <taxon>Pezizomycotina</taxon>
        <taxon>Eurotiomycetes</taxon>
        <taxon>Chaetothyriomycetidae</taxon>
        <taxon>Chaetothyriales</taxon>
        <taxon>Trichomeriaceae</taxon>
        <taxon>Knufia</taxon>
    </lineage>
</organism>
<gene>
    <name evidence="2" type="ORF">OHC33_003053</name>
</gene>